<feature type="domain" description="AB hydrolase-1" evidence="1">
    <location>
        <begin position="25"/>
        <end position="264"/>
    </location>
</feature>
<proteinExistence type="predicted"/>
<dbReference type="InterPro" id="IPR029058">
    <property type="entry name" value="AB_hydrolase_fold"/>
</dbReference>
<dbReference type="AlphaFoldDB" id="A0A2M8EI57"/>
<dbReference type="GO" id="GO:0016020">
    <property type="term" value="C:membrane"/>
    <property type="evidence" value="ECO:0007669"/>
    <property type="project" value="TreeGrafter"/>
</dbReference>
<dbReference type="SUPFAM" id="SSF53474">
    <property type="entry name" value="alpha/beta-Hydrolases"/>
    <property type="match status" value="1"/>
</dbReference>
<organism evidence="2 3">
    <name type="scientific">candidate division WWE3 bacterium CG_4_9_14_0_2_um_filter_48_10</name>
    <dbReference type="NCBI Taxonomy" id="1975078"/>
    <lineage>
        <taxon>Bacteria</taxon>
        <taxon>Katanobacteria</taxon>
    </lineage>
</organism>
<accession>A0A2M8EI57</accession>
<protein>
    <recommendedName>
        <fullName evidence="1">AB hydrolase-1 domain-containing protein</fullName>
    </recommendedName>
</protein>
<dbReference type="PANTHER" id="PTHR43798">
    <property type="entry name" value="MONOACYLGLYCEROL LIPASE"/>
    <property type="match status" value="1"/>
</dbReference>
<dbReference type="Pfam" id="PF00561">
    <property type="entry name" value="Abhydrolase_1"/>
    <property type="match status" value="1"/>
</dbReference>
<evidence type="ECO:0000259" key="1">
    <source>
        <dbReference type="Pfam" id="PF00561"/>
    </source>
</evidence>
<comment type="caution">
    <text evidence="2">The sequence shown here is derived from an EMBL/GenBank/DDBJ whole genome shotgun (WGS) entry which is preliminary data.</text>
</comment>
<dbReference type="EMBL" id="PFSK01000042">
    <property type="protein sequence ID" value="PJC22164.1"/>
    <property type="molecule type" value="Genomic_DNA"/>
</dbReference>
<dbReference type="Proteomes" id="UP000228781">
    <property type="component" value="Unassembled WGS sequence"/>
</dbReference>
<name>A0A2M8EI57_UNCKA</name>
<dbReference type="InterPro" id="IPR050266">
    <property type="entry name" value="AB_hydrolase_sf"/>
</dbReference>
<dbReference type="InterPro" id="IPR000073">
    <property type="entry name" value="AB_hydrolase_1"/>
</dbReference>
<sequence length="277" mass="31544">MSIKEETLQIDGIPLTYTCLGEGEKPLIIIQGWKNWWETFTKEILLNEIKQANLQVFAFDTPQWDTSKGYFNTLEKFCALIAGALDRLDLPKVSICGQSRGAVLAPLFAARYPDRVEKIVLASPPVTLLRRKRGRTLARHLVAFTRRTPPLFWLVNTAQKNYWYNLWGAKLIALYKFDRNLFESHIYPASLQCNLRLSLLNDESTLDVDWENVLSKVSAESAIITGELDPTSRVSDCKALQSLLPNAKLFVIPKTRHGIMMEKPREFAKLIVDFVAS</sequence>
<evidence type="ECO:0000313" key="2">
    <source>
        <dbReference type="EMBL" id="PJC22164.1"/>
    </source>
</evidence>
<dbReference type="PANTHER" id="PTHR43798:SF33">
    <property type="entry name" value="HYDROLASE, PUTATIVE (AFU_ORTHOLOGUE AFUA_2G14860)-RELATED"/>
    <property type="match status" value="1"/>
</dbReference>
<gene>
    <name evidence="2" type="ORF">CO059_02885</name>
</gene>
<dbReference type="Gene3D" id="3.40.50.1820">
    <property type="entry name" value="alpha/beta hydrolase"/>
    <property type="match status" value="1"/>
</dbReference>
<reference evidence="3" key="1">
    <citation type="submission" date="2017-09" db="EMBL/GenBank/DDBJ databases">
        <title>Depth-based differentiation of microbial function through sediment-hosted aquifers and enrichment of novel symbionts in the deep terrestrial subsurface.</title>
        <authorList>
            <person name="Probst A.J."/>
            <person name="Ladd B."/>
            <person name="Jarett J.K."/>
            <person name="Geller-Mcgrath D.E."/>
            <person name="Sieber C.M.K."/>
            <person name="Emerson J.B."/>
            <person name="Anantharaman K."/>
            <person name="Thomas B.C."/>
            <person name="Malmstrom R."/>
            <person name="Stieglmeier M."/>
            <person name="Klingl A."/>
            <person name="Woyke T."/>
            <person name="Ryan C.M."/>
            <person name="Banfield J.F."/>
        </authorList>
    </citation>
    <scope>NUCLEOTIDE SEQUENCE [LARGE SCALE GENOMIC DNA]</scope>
</reference>
<evidence type="ECO:0000313" key="3">
    <source>
        <dbReference type="Proteomes" id="UP000228781"/>
    </source>
</evidence>